<dbReference type="Proteomes" id="UP000239867">
    <property type="component" value="Chromosome"/>
</dbReference>
<dbReference type="EMBL" id="CP021255">
    <property type="protein sequence ID" value="AVD70812.1"/>
    <property type="molecule type" value="Genomic_DNA"/>
</dbReference>
<dbReference type="KEGG" id="deo:CAY53_04380"/>
<protein>
    <recommendedName>
        <fullName evidence="1">DUF362 domain-containing protein</fullName>
    </recommendedName>
</protein>
<evidence type="ECO:0000313" key="3">
    <source>
        <dbReference type="Proteomes" id="UP000239867"/>
    </source>
</evidence>
<organism evidence="2 3">
    <name type="scientific">Desulfobulbus oralis</name>
    <dbReference type="NCBI Taxonomy" id="1986146"/>
    <lineage>
        <taxon>Bacteria</taxon>
        <taxon>Pseudomonadati</taxon>
        <taxon>Thermodesulfobacteriota</taxon>
        <taxon>Desulfobulbia</taxon>
        <taxon>Desulfobulbales</taxon>
        <taxon>Desulfobulbaceae</taxon>
        <taxon>Desulfobulbus</taxon>
    </lineage>
</organism>
<dbReference type="AlphaFoldDB" id="A0A2L1GMC8"/>
<dbReference type="Pfam" id="PF04015">
    <property type="entry name" value="DUF362"/>
    <property type="match status" value="1"/>
</dbReference>
<feature type="domain" description="DUF362" evidence="1">
    <location>
        <begin position="43"/>
        <end position="237"/>
    </location>
</feature>
<accession>A0A2L1GMC8</accession>
<evidence type="ECO:0000313" key="2">
    <source>
        <dbReference type="EMBL" id="AVD70812.1"/>
    </source>
</evidence>
<sequence length="312" mass="33917">MLPEDRKIYLAPQKDYQEPGLGETLAPMLGKLTDGANLHGLHVLLKPNLLTAKNCRLACTDTRFILAVSRWFLDQGSRVSIGDSPAFGSAAGVLDAMGALQKLGALGVRVRNFRRRRPISLTHGVTVGLAEAALDCDLLVNLPKVKAHAQARVTLAVKNCFGCVSGFQKPLRHMIHGGRHHIFFELIASIPGVLPPAVHLVDGIVAMHIIGPVFGRPFPLGCVAGSRNPFALDTALLRILRLPPSRSPLWLAERKLGISGTSLNGFELDQAMLQALQADGFQVPDELMSVRFNPGRFLKGSIRRLFLRLTGR</sequence>
<gene>
    <name evidence="2" type="ORF">CAY53_04380</name>
</gene>
<keyword evidence="3" id="KW-1185">Reference proteome</keyword>
<dbReference type="RefSeq" id="WP_104936099.1">
    <property type="nucleotide sequence ID" value="NZ_CP021255.1"/>
</dbReference>
<evidence type="ECO:0000259" key="1">
    <source>
        <dbReference type="Pfam" id="PF04015"/>
    </source>
</evidence>
<reference evidence="2" key="1">
    <citation type="submission" date="2017-05" db="EMBL/GenBank/DDBJ databases">
        <authorList>
            <person name="Song R."/>
            <person name="Chenine A.L."/>
            <person name="Ruprecht R.M."/>
        </authorList>
    </citation>
    <scope>NUCLEOTIDE SEQUENCE</scope>
    <source>
        <strain evidence="2">ORNL</strain>
    </source>
</reference>
<dbReference type="OrthoDB" id="9807879at2"/>
<proteinExistence type="predicted"/>
<reference evidence="2" key="2">
    <citation type="journal article" date="2018" name="MBio">
        <title>Insights into the evolution of host association through the isolation and characterization of a novel human periodontal pathobiont, Desulfobulbus oralis.</title>
        <authorList>
            <person name="Cross K.L."/>
            <person name="Chirania P."/>
            <person name="Xiong W."/>
            <person name="Beall C.J."/>
            <person name="Elkins J.G."/>
            <person name="Giannone R.J."/>
            <person name="Griffen A.L."/>
            <person name="Guss A.M."/>
            <person name="Hettich R.L."/>
            <person name="Joshi S.S."/>
            <person name="Mokrzan E.M."/>
            <person name="Martin R.K."/>
            <person name="Zhulin I.B."/>
            <person name="Leys E.J."/>
            <person name="Podar M."/>
        </authorList>
    </citation>
    <scope>NUCLEOTIDE SEQUENCE [LARGE SCALE GENOMIC DNA]</scope>
    <source>
        <strain evidence="2">ORNL</strain>
    </source>
</reference>
<name>A0A2L1GMC8_9BACT</name>
<dbReference type="InterPro" id="IPR007160">
    <property type="entry name" value="DUF362"/>
</dbReference>